<evidence type="ECO:0000313" key="3">
    <source>
        <dbReference type="Proteomes" id="UP001054811"/>
    </source>
</evidence>
<protein>
    <submittedName>
        <fullName evidence="2">Cytochrome P450</fullName>
    </submittedName>
</protein>
<dbReference type="PANTHER" id="PTHR46696:SF1">
    <property type="entry name" value="CYTOCHROME P450 YJIB-RELATED"/>
    <property type="match status" value="1"/>
</dbReference>
<accession>A0ABY5NGM3</accession>
<dbReference type="InterPro" id="IPR036396">
    <property type="entry name" value="Cyt_P450_sf"/>
</dbReference>
<dbReference type="Gene3D" id="1.10.630.10">
    <property type="entry name" value="Cytochrome P450"/>
    <property type="match status" value="1"/>
</dbReference>
<dbReference type="RefSeq" id="WP_259610811.1">
    <property type="nucleotide sequence ID" value="NZ_CP091139.2"/>
</dbReference>
<dbReference type="EMBL" id="CP091139">
    <property type="protein sequence ID" value="UUT34298.1"/>
    <property type="molecule type" value="Genomic_DNA"/>
</dbReference>
<evidence type="ECO:0000313" key="2">
    <source>
        <dbReference type="EMBL" id="UUT34298.1"/>
    </source>
</evidence>
<proteinExistence type="inferred from homology"/>
<comment type="similarity">
    <text evidence="1">Belongs to the cytochrome P450 family.</text>
</comment>
<keyword evidence="3" id="KW-1185">Reference proteome</keyword>
<name>A0ABY5NGM3_9MICO</name>
<sequence>MTVTLANQEHVHTDLDIWSDEVLANPYPHYKQLRDLGPAAYMTKYDMWIITRFDVVKSALADWATFSSAHMGGVALSEDGRAAWSGSVLESDPPEHTNRRKIFDDTLRPRFVRHALGDLKQRSEDVVDALLARGTFDGVQDFAKDLPLNIIMDLVGWPADGREQMLEWAEGAFNALGPEGNQRMIDSFPKLQAGIEYVRTHATEDKMPAQSFGGVMHAAAARGDIPREVVPIALTGILHASLDTTINAMSSLLMLFAQNPGQWDIVRQDKSLVPSAFLEGLRLESPIQFFSRATTRDVDLGEGVVIPADSRVVHSYGAANRDERRYADPDRFDVRRNPTDHLAFDHGTHSCPGRTLATMEAQALFTALAERVETIELVGEPTRELNNSTRGYASMPIRIR</sequence>
<dbReference type="Pfam" id="PF00067">
    <property type="entry name" value="p450"/>
    <property type="match status" value="1"/>
</dbReference>
<dbReference type="SUPFAM" id="SSF48264">
    <property type="entry name" value="Cytochrome P450"/>
    <property type="match status" value="1"/>
</dbReference>
<dbReference type="InterPro" id="IPR002397">
    <property type="entry name" value="Cyt_P450_B"/>
</dbReference>
<dbReference type="PRINTS" id="PR00359">
    <property type="entry name" value="BP450"/>
</dbReference>
<dbReference type="PANTHER" id="PTHR46696">
    <property type="entry name" value="P450, PUTATIVE (EUROFUNG)-RELATED"/>
    <property type="match status" value="1"/>
</dbReference>
<dbReference type="InterPro" id="IPR001128">
    <property type="entry name" value="Cyt_P450"/>
</dbReference>
<gene>
    <name evidence="2" type="ORF">L2X98_26905</name>
</gene>
<organism evidence="2 3">
    <name type="scientific">Microbacterium elymi</name>
    <dbReference type="NCBI Taxonomy" id="2909587"/>
    <lineage>
        <taxon>Bacteria</taxon>
        <taxon>Bacillati</taxon>
        <taxon>Actinomycetota</taxon>
        <taxon>Actinomycetes</taxon>
        <taxon>Micrococcales</taxon>
        <taxon>Microbacteriaceae</taxon>
        <taxon>Microbacterium</taxon>
    </lineage>
</organism>
<evidence type="ECO:0000256" key="1">
    <source>
        <dbReference type="ARBA" id="ARBA00010617"/>
    </source>
</evidence>
<dbReference type="Proteomes" id="UP001054811">
    <property type="component" value="Chromosome"/>
</dbReference>
<reference evidence="2" key="1">
    <citation type="submission" date="2022-01" db="EMBL/GenBank/DDBJ databases">
        <title>Microbacterium eymi and Microbacterium rhizovicinus sp. nov., isolated from the rhizospheric soil of Elymus tsukushiensis, a plant native to the Dokdo Islands, Republic of Korea.</title>
        <authorList>
            <person name="Hwang Y.J."/>
        </authorList>
    </citation>
    <scope>NUCLEOTIDE SEQUENCE</scope>
    <source>
        <strain evidence="2">KUDC0405</strain>
    </source>
</reference>